<comment type="caution">
    <text evidence="5">The sequence shown here is derived from an EMBL/GenBank/DDBJ whole genome shotgun (WGS) entry which is preliminary data.</text>
</comment>
<organism evidence="5 6">
    <name type="scientific">Rhizoctonia solani</name>
    <dbReference type="NCBI Taxonomy" id="456999"/>
    <lineage>
        <taxon>Eukaryota</taxon>
        <taxon>Fungi</taxon>
        <taxon>Dikarya</taxon>
        <taxon>Basidiomycota</taxon>
        <taxon>Agaricomycotina</taxon>
        <taxon>Agaricomycetes</taxon>
        <taxon>Cantharellales</taxon>
        <taxon>Ceratobasidiaceae</taxon>
        <taxon>Rhizoctonia</taxon>
    </lineage>
</organism>
<dbReference type="InterPro" id="IPR050546">
    <property type="entry name" value="Glycosyl_Hydrlase_16"/>
</dbReference>
<dbReference type="PANTHER" id="PTHR10963:SF24">
    <property type="entry name" value="GLYCOSIDASE C21B10.07-RELATED"/>
    <property type="match status" value="1"/>
</dbReference>
<evidence type="ECO:0000256" key="1">
    <source>
        <dbReference type="SAM" id="Coils"/>
    </source>
</evidence>
<feature type="signal peptide" evidence="3">
    <location>
        <begin position="1"/>
        <end position="17"/>
    </location>
</feature>
<feature type="compositionally biased region" description="Polar residues" evidence="2">
    <location>
        <begin position="1033"/>
        <end position="1049"/>
    </location>
</feature>
<proteinExistence type="predicted"/>
<dbReference type="InterPro" id="IPR000757">
    <property type="entry name" value="Beta-glucanase-like"/>
</dbReference>
<dbReference type="EMBL" id="CAJMWW010000630">
    <property type="protein sequence ID" value="CAE6475982.1"/>
    <property type="molecule type" value="Genomic_DNA"/>
</dbReference>
<feature type="coiled-coil region" evidence="1">
    <location>
        <begin position="759"/>
        <end position="937"/>
    </location>
</feature>
<dbReference type="GO" id="GO:0004553">
    <property type="term" value="F:hydrolase activity, hydrolyzing O-glycosyl compounds"/>
    <property type="evidence" value="ECO:0007669"/>
    <property type="project" value="InterPro"/>
</dbReference>
<keyword evidence="3" id="KW-0732">Signal</keyword>
<feature type="coiled-coil region" evidence="1">
    <location>
        <begin position="451"/>
        <end position="603"/>
    </location>
</feature>
<protein>
    <recommendedName>
        <fullName evidence="4">GH16 domain-containing protein</fullName>
    </recommendedName>
</protein>
<dbReference type="SUPFAM" id="SSF49899">
    <property type="entry name" value="Concanavalin A-like lectins/glucanases"/>
    <property type="match status" value="1"/>
</dbReference>
<feature type="region of interest" description="Disordered" evidence="2">
    <location>
        <begin position="686"/>
        <end position="708"/>
    </location>
</feature>
<dbReference type="AlphaFoldDB" id="A0A8H3CBS3"/>
<name>A0A8H3CBS3_9AGAM</name>
<dbReference type="CDD" id="cd02181">
    <property type="entry name" value="GH16_fungal_Lam16A_glucanase"/>
    <property type="match status" value="1"/>
</dbReference>
<feature type="region of interest" description="Disordered" evidence="2">
    <location>
        <begin position="1033"/>
        <end position="1053"/>
    </location>
</feature>
<evidence type="ECO:0000256" key="2">
    <source>
        <dbReference type="SAM" id="MobiDB-lite"/>
    </source>
</evidence>
<evidence type="ECO:0000313" key="5">
    <source>
        <dbReference type="EMBL" id="CAE6475982.1"/>
    </source>
</evidence>
<feature type="domain" description="GH16" evidence="4">
    <location>
        <begin position="22"/>
        <end position="296"/>
    </location>
</feature>
<dbReference type="Proteomes" id="UP000663841">
    <property type="component" value="Unassembled WGS sequence"/>
</dbReference>
<evidence type="ECO:0000313" key="6">
    <source>
        <dbReference type="Proteomes" id="UP000663841"/>
    </source>
</evidence>
<dbReference type="PANTHER" id="PTHR10963">
    <property type="entry name" value="GLYCOSYL HYDROLASE-RELATED"/>
    <property type="match status" value="1"/>
</dbReference>
<feature type="coiled-coil region" evidence="1">
    <location>
        <begin position="985"/>
        <end position="1019"/>
    </location>
</feature>
<evidence type="ECO:0000259" key="4">
    <source>
        <dbReference type="PROSITE" id="PS51762"/>
    </source>
</evidence>
<dbReference type="InterPro" id="IPR013320">
    <property type="entry name" value="ConA-like_dom_sf"/>
</dbReference>
<feature type="region of interest" description="Disordered" evidence="2">
    <location>
        <begin position="352"/>
        <end position="381"/>
    </location>
</feature>
<feature type="coiled-coil region" evidence="1">
    <location>
        <begin position="384"/>
        <end position="422"/>
    </location>
</feature>
<feature type="chain" id="PRO_5034964260" description="GH16 domain-containing protein" evidence="3">
    <location>
        <begin position="18"/>
        <end position="1126"/>
    </location>
</feature>
<sequence length="1126" mass="126612">MLPNLLTALSFPLFVSCSLPIISFPPYSSPRSFQLQEEIIGSKFYDAFNFETFNDPTHGRVNYVDQGYAKDNNLTFASDSKFVMRADSVNLVKSGSRGRDSIRISSKQYYEDSVVVLDLTHMPTGCGTWPAFWTVTTGKWPQGGEIDIIEGINNRTSNLASLHTNAECNMTMTPRPMTGVAESNECDVNKSNNQGCGVRFSEGSYGQGLNAGKGGWYAMRRTQDGISVWFWARDDFSVPEDVRCGDKSVRPKFWGLPVADFPANNCDMRSHFGLHTIVFDLTFCGDWAGNEYPNSGCPGTCVDFVDNNPKAFVEAYWEINSLPQSLSFLAMDGPKQAVLRLQSHKGKENIIPSGLPRLSVKKDPNQPSSTSIRKVSGSQPTLGAAALRAQVDTLRAENAKLRKEHQRELIKSQEKSSHLESRVQDLVREKLARDSEHAEAEREHRMASQREAALRTALEKSEAALKQLSERSGRLGGVERKLEDTERIHSDEKRKLALEISSLQSQLEVARTTINEHAARLRERDTSKRFESRARELEARIQERDLRIQELEDELATAEAQAHVYEGRVQVYDKRVQAYKERVRVAERQARNSEAELEALQVARTSSHEETAKELAYAKALLEQFAIAYGDLHAKSQAKDRKIQALEGEVRDKGKTVATMEQMAVWAEEEKRILVEELGTRRRLLDLEEREEPRQSSHSEDEDSSSELDELMMAALEGKREMRAMEIRKLELLSNYEDVPIAGTSSSSSNLSYSEESELARLRTECAALREEQESLEQDLVDAAMEAEEHNRQAAAYQELQIEYASLEAELTRLRSHPITPSAHPSYTKAQANLSRLESEHKQLQNEFVAYKQKTEETARAAAENEARAVLLNGLQAREHSLREQMDALRTQVARLEKDLSEERENAKQAERRLVQAKTVEEELREDIDEMMEALDRVDRFEDAYNILVGEVVQLGLSDKMLDKLQKASERPLNGSNAKQKVKYLEGVKQELDRMAQKLAQTERERDQARAQGADLRRELSVFQTVTGLSGWMDSSRSASTPPVRSTMTPPARIPSLPLERIMETSAANEGLGVMSHTHPELRALGLGLPPTRRLGSAPAPAPSAERRISRALSIALEAENMTLTE</sequence>
<dbReference type="PROSITE" id="PS51762">
    <property type="entry name" value="GH16_2"/>
    <property type="match status" value="1"/>
</dbReference>
<accession>A0A8H3CBS3</accession>
<dbReference type="Gene3D" id="2.60.120.200">
    <property type="match status" value="1"/>
</dbReference>
<dbReference type="GO" id="GO:0009251">
    <property type="term" value="P:glucan catabolic process"/>
    <property type="evidence" value="ECO:0007669"/>
    <property type="project" value="TreeGrafter"/>
</dbReference>
<keyword evidence="1" id="KW-0175">Coiled coil</keyword>
<feature type="compositionally biased region" description="Polar residues" evidence="2">
    <location>
        <begin position="365"/>
        <end position="381"/>
    </location>
</feature>
<evidence type="ECO:0000256" key="3">
    <source>
        <dbReference type="SAM" id="SignalP"/>
    </source>
</evidence>
<dbReference type="Pfam" id="PF26113">
    <property type="entry name" value="GH16_XgeA"/>
    <property type="match status" value="1"/>
</dbReference>
<feature type="compositionally biased region" description="Basic and acidic residues" evidence="2">
    <location>
        <begin position="686"/>
        <end position="699"/>
    </location>
</feature>
<gene>
    <name evidence="5" type="ORF">RDB_LOCUS190453</name>
</gene>
<reference evidence="5" key="1">
    <citation type="submission" date="2021-01" db="EMBL/GenBank/DDBJ databases">
        <authorList>
            <person name="Kaushik A."/>
        </authorList>
    </citation>
    <scope>NUCLEOTIDE SEQUENCE</scope>
    <source>
        <strain evidence="5">AG3-T5</strain>
    </source>
</reference>